<dbReference type="InterPro" id="IPR008383">
    <property type="entry name" value="API5"/>
</dbReference>
<reference evidence="5" key="1">
    <citation type="submission" date="2016-06" db="UniProtKB">
        <authorList>
            <consortium name="WormBaseParasite"/>
        </authorList>
    </citation>
    <scope>IDENTIFICATION</scope>
</reference>
<dbReference type="PANTHER" id="PTHR12758:SF19">
    <property type="entry name" value="APOPTOSIS INHIBITOR 5"/>
    <property type="match status" value="1"/>
</dbReference>
<evidence type="ECO:0000313" key="5">
    <source>
        <dbReference type="WBParaSite" id="GPUH_0001157601-mRNA-1"/>
    </source>
</evidence>
<sequence>MLRPNPHDLSLLINLTSFSLPSFSIPPKALPAGTYSSSRRIWSELQIRKVVIREVPNLVKSDELVDKIADVLSQMLQQTDEPKEIVMLTSVLIQFLKTHPKDVLSAVFLNIIKSDEEAVRLRLLKFIKEQMQHIPVMRDVTATEFDLLFDLMFSLSYFQTLNGRVMLYQIIVDQLRIDEPFPANDPQRLDQILYLVERTRSLMSVNCRSTVLVEFMISKGIPVIEKVNPALRVRFLRALVSLAPFTKTLERKTITILFEYLMRGSSTSDDMSAVLEQELHLDELESTTFAFVSFCKSDRTAFEYLMEHHNNNWQARIIYLARLLQRYIVKTSADLQDIIKSSSAVQNKTECLVTVASGATRVISTGAEEQFITSARFYFCADLLQCKLLGRVSGNGLRASE</sequence>
<evidence type="ECO:0000313" key="3">
    <source>
        <dbReference type="EMBL" id="VDN18943.1"/>
    </source>
</evidence>
<keyword evidence="2" id="KW-0053">Apoptosis</keyword>
<dbReference type="WBParaSite" id="GPUH_0001157601-mRNA-1">
    <property type="protein sequence ID" value="GPUH_0001157601-mRNA-1"/>
    <property type="gene ID" value="GPUH_0001157601"/>
</dbReference>
<gene>
    <name evidence="3" type="ORF">GPUH_LOCUS11562</name>
</gene>
<protein>
    <submittedName>
        <fullName evidence="5">26S proteasome non-ATPase regulatory subunit 5</fullName>
    </submittedName>
</protein>
<comment type="similarity">
    <text evidence="1">Belongs to the API5 family.</text>
</comment>
<keyword evidence="4" id="KW-1185">Reference proteome</keyword>
<dbReference type="GO" id="GO:0043066">
    <property type="term" value="P:negative regulation of apoptotic process"/>
    <property type="evidence" value="ECO:0007669"/>
    <property type="project" value="TreeGrafter"/>
</dbReference>
<accession>A0A183DS71</accession>
<evidence type="ECO:0000256" key="1">
    <source>
        <dbReference type="ARBA" id="ARBA00009515"/>
    </source>
</evidence>
<dbReference type="GO" id="GO:0006915">
    <property type="term" value="P:apoptotic process"/>
    <property type="evidence" value="ECO:0007669"/>
    <property type="project" value="UniProtKB-KW"/>
</dbReference>
<dbReference type="InterPro" id="IPR016024">
    <property type="entry name" value="ARM-type_fold"/>
</dbReference>
<dbReference type="OrthoDB" id="19224at2759"/>
<dbReference type="Pfam" id="PF05918">
    <property type="entry name" value="API5"/>
    <property type="match status" value="2"/>
</dbReference>
<dbReference type="EMBL" id="UYRT01078637">
    <property type="protein sequence ID" value="VDN18943.1"/>
    <property type="molecule type" value="Genomic_DNA"/>
</dbReference>
<dbReference type="SUPFAM" id="SSF48371">
    <property type="entry name" value="ARM repeat"/>
    <property type="match status" value="1"/>
</dbReference>
<proteinExistence type="inferred from homology"/>
<dbReference type="GO" id="GO:0005634">
    <property type="term" value="C:nucleus"/>
    <property type="evidence" value="ECO:0007669"/>
    <property type="project" value="TreeGrafter"/>
</dbReference>
<dbReference type="AlphaFoldDB" id="A0A183DS71"/>
<name>A0A183DS71_9BILA</name>
<reference evidence="3 4" key="2">
    <citation type="submission" date="2018-11" db="EMBL/GenBank/DDBJ databases">
        <authorList>
            <consortium name="Pathogen Informatics"/>
        </authorList>
    </citation>
    <scope>NUCLEOTIDE SEQUENCE [LARGE SCALE GENOMIC DNA]</scope>
</reference>
<dbReference type="PANTHER" id="PTHR12758">
    <property type="entry name" value="APOPTOSIS INHIBITOR 5-RELATED"/>
    <property type="match status" value="1"/>
</dbReference>
<evidence type="ECO:0000256" key="2">
    <source>
        <dbReference type="ARBA" id="ARBA00022703"/>
    </source>
</evidence>
<dbReference type="Proteomes" id="UP000271098">
    <property type="component" value="Unassembled WGS sequence"/>
</dbReference>
<dbReference type="GO" id="GO:0003723">
    <property type="term" value="F:RNA binding"/>
    <property type="evidence" value="ECO:0007669"/>
    <property type="project" value="TreeGrafter"/>
</dbReference>
<evidence type="ECO:0000313" key="4">
    <source>
        <dbReference type="Proteomes" id="UP000271098"/>
    </source>
</evidence>
<organism evidence="5">
    <name type="scientific">Gongylonema pulchrum</name>
    <dbReference type="NCBI Taxonomy" id="637853"/>
    <lineage>
        <taxon>Eukaryota</taxon>
        <taxon>Metazoa</taxon>
        <taxon>Ecdysozoa</taxon>
        <taxon>Nematoda</taxon>
        <taxon>Chromadorea</taxon>
        <taxon>Rhabditida</taxon>
        <taxon>Spirurina</taxon>
        <taxon>Spiruromorpha</taxon>
        <taxon>Spiruroidea</taxon>
        <taxon>Gongylonematidae</taxon>
        <taxon>Gongylonema</taxon>
    </lineage>
</organism>